<protein>
    <submittedName>
        <fullName evidence="3">Transporter</fullName>
    </submittedName>
</protein>
<evidence type="ECO:0000256" key="1">
    <source>
        <dbReference type="SAM" id="SignalP"/>
    </source>
</evidence>
<dbReference type="PROSITE" id="PS50914">
    <property type="entry name" value="BON"/>
    <property type="match status" value="2"/>
</dbReference>
<dbReference type="AlphaFoldDB" id="A0A919BHP0"/>
<reference evidence="3" key="1">
    <citation type="journal article" date="2014" name="Int. J. Syst. Evol. Microbiol.">
        <title>Complete genome sequence of Corynebacterium casei LMG S-19264T (=DSM 44701T), isolated from a smear-ripened cheese.</title>
        <authorList>
            <consortium name="US DOE Joint Genome Institute (JGI-PGF)"/>
            <person name="Walter F."/>
            <person name="Albersmeier A."/>
            <person name="Kalinowski J."/>
            <person name="Ruckert C."/>
        </authorList>
    </citation>
    <scope>NUCLEOTIDE SEQUENCE</scope>
    <source>
        <strain evidence="3">KCTC 42731</strain>
    </source>
</reference>
<gene>
    <name evidence="3" type="ORF">GCM10017161_15410</name>
</gene>
<dbReference type="PANTHER" id="PTHR34606">
    <property type="entry name" value="BON DOMAIN-CONTAINING PROTEIN"/>
    <property type="match status" value="1"/>
</dbReference>
<evidence type="ECO:0000313" key="3">
    <source>
        <dbReference type="EMBL" id="GHF88589.1"/>
    </source>
</evidence>
<sequence>MKRTIISLAMCSVLATTAVQAKDNSWEKGAQDAWIDGKAEATLLFNTNLNSFDINTDVKNGVVTLTGKVEHSVDKKLAYELVAGIDGVKSVDNKITVYKEKDSKEVEKERGMETSALTDAKIATVIKTRLLFDSDITGTDIDVDVKNAKVTLTGKVDSSSEKQLVLNIAKNADDVKDVEDKLKIVKQS</sequence>
<dbReference type="RefSeq" id="WP_189769493.1">
    <property type="nucleotide sequence ID" value="NZ_BNCK01000003.1"/>
</dbReference>
<feature type="chain" id="PRO_5037041915" evidence="1">
    <location>
        <begin position="22"/>
        <end position="188"/>
    </location>
</feature>
<dbReference type="SMART" id="SM00749">
    <property type="entry name" value="BON"/>
    <property type="match status" value="2"/>
</dbReference>
<dbReference type="EMBL" id="BNCK01000003">
    <property type="protein sequence ID" value="GHF88589.1"/>
    <property type="molecule type" value="Genomic_DNA"/>
</dbReference>
<dbReference type="PANTHER" id="PTHR34606:SF15">
    <property type="entry name" value="BON DOMAIN-CONTAINING PROTEIN"/>
    <property type="match status" value="1"/>
</dbReference>
<organism evidence="3 4">
    <name type="scientific">Thalassotalea marina</name>
    <dbReference type="NCBI Taxonomy" id="1673741"/>
    <lineage>
        <taxon>Bacteria</taxon>
        <taxon>Pseudomonadati</taxon>
        <taxon>Pseudomonadota</taxon>
        <taxon>Gammaproteobacteria</taxon>
        <taxon>Alteromonadales</taxon>
        <taxon>Colwelliaceae</taxon>
        <taxon>Thalassotalea</taxon>
    </lineage>
</organism>
<keyword evidence="1" id="KW-0732">Signal</keyword>
<dbReference type="Pfam" id="PF04972">
    <property type="entry name" value="BON"/>
    <property type="match status" value="2"/>
</dbReference>
<comment type="caution">
    <text evidence="3">The sequence shown here is derived from an EMBL/GenBank/DDBJ whole genome shotgun (WGS) entry which is preliminary data.</text>
</comment>
<evidence type="ECO:0000313" key="4">
    <source>
        <dbReference type="Proteomes" id="UP000623842"/>
    </source>
</evidence>
<dbReference type="Proteomes" id="UP000623842">
    <property type="component" value="Unassembled WGS sequence"/>
</dbReference>
<dbReference type="InterPro" id="IPR014004">
    <property type="entry name" value="Transpt-assoc_nodulatn_dom_bac"/>
</dbReference>
<proteinExistence type="predicted"/>
<dbReference type="InterPro" id="IPR007055">
    <property type="entry name" value="BON_dom"/>
</dbReference>
<name>A0A919BHP0_9GAMM</name>
<feature type="signal peptide" evidence="1">
    <location>
        <begin position="1"/>
        <end position="21"/>
    </location>
</feature>
<dbReference type="Gene3D" id="3.30.1340.30">
    <property type="match status" value="2"/>
</dbReference>
<keyword evidence="4" id="KW-1185">Reference proteome</keyword>
<dbReference type="InterPro" id="IPR051686">
    <property type="entry name" value="Lipoprotein_DolP"/>
</dbReference>
<feature type="domain" description="BON" evidence="2">
    <location>
        <begin position="31"/>
        <end position="99"/>
    </location>
</feature>
<accession>A0A919BHP0</accession>
<feature type="domain" description="BON" evidence="2">
    <location>
        <begin position="118"/>
        <end position="186"/>
    </location>
</feature>
<evidence type="ECO:0000259" key="2">
    <source>
        <dbReference type="PROSITE" id="PS50914"/>
    </source>
</evidence>
<reference evidence="3" key="2">
    <citation type="submission" date="2020-09" db="EMBL/GenBank/DDBJ databases">
        <authorList>
            <person name="Sun Q."/>
            <person name="Kim S."/>
        </authorList>
    </citation>
    <scope>NUCLEOTIDE SEQUENCE</scope>
    <source>
        <strain evidence="3">KCTC 42731</strain>
    </source>
</reference>